<dbReference type="Proteomes" id="UP000265040">
    <property type="component" value="Chromosome 13"/>
</dbReference>
<dbReference type="GO" id="GO:0003714">
    <property type="term" value="F:transcription corepressor activity"/>
    <property type="evidence" value="ECO:0007669"/>
    <property type="project" value="TreeGrafter"/>
</dbReference>
<reference evidence="2" key="2">
    <citation type="submission" date="2025-08" db="UniProtKB">
        <authorList>
            <consortium name="Ensembl"/>
        </authorList>
    </citation>
    <scope>IDENTIFICATION</scope>
</reference>
<evidence type="ECO:0000256" key="1">
    <source>
        <dbReference type="SAM" id="MobiDB-lite"/>
    </source>
</evidence>
<name>A0A3Q1JTF2_ANATE</name>
<accession>A0A3Q1JTF2</accession>
<organism evidence="2 3">
    <name type="scientific">Anabas testudineus</name>
    <name type="common">Climbing perch</name>
    <name type="synonym">Anthias testudineus</name>
    <dbReference type="NCBI Taxonomy" id="64144"/>
    <lineage>
        <taxon>Eukaryota</taxon>
        <taxon>Metazoa</taxon>
        <taxon>Chordata</taxon>
        <taxon>Craniata</taxon>
        <taxon>Vertebrata</taxon>
        <taxon>Euteleostomi</taxon>
        <taxon>Actinopterygii</taxon>
        <taxon>Neopterygii</taxon>
        <taxon>Teleostei</taxon>
        <taxon>Neoteleostei</taxon>
        <taxon>Acanthomorphata</taxon>
        <taxon>Anabantaria</taxon>
        <taxon>Anabantiformes</taxon>
        <taxon>Anabantoidei</taxon>
        <taxon>Anabantidae</taxon>
        <taxon>Anabas</taxon>
    </lineage>
</organism>
<feature type="compositionally biased region" description="Basic and acidic residues" evidence="1">
    <location>
        <begin position="120"/>
        <end position="142"/>
    </location>
</feature>
<dbReference type="SUPFAM" id="SSF52540">
    <property type="entry name" value="P-loop containing nucleoside triphosphate hydrolases"/>
    <property type="match status" value="1"/>
</dbReference>
<feature type="compositionally biased region" description="Polar residues" evidence="1">
    <location>
        <begin position="110"/>
        <end position="119"/>
    </location>
</feature>
<protein>
    <recommendedName>
        <fullName evidence="4">NEDD4 binding protein 2-like 2</fullName>
    </recommendedName>
</protein>
<dbReference type="STRING" id="64144.ENSATEP00000018306"/>
<sequence length="527" mass="59819">MSCSESSSTNCPDVGNVCVGEERRDDSVDKTTKCVSNDCSSPDSNVRERVLKEVGLTSNTFIGPALPSETVKSDIDNKLSEFYKELEKVDIPDGASGNPGKQEGGFVHPPTTSKMSNAKDTQDVSQERIDKTSRSEETDGYEKSSGQRQASWPHWYQNEPYYSRRPGFEQSTGGAAFAQYRRHDPQPRNRTPNSGFHRPPFHHPAPPSEFPNLQIPPLHMNPNWDESGMPNQYEEDSHFPIFHSLPPPNVCRPPSQGFYGNPKHPFDRVGHGGSYSAQSKNVNTGWPRDREEEWPQLAEHYDRCQRFDSDNEQWEEQRHYQPRDNTHESPSSLVLILMRGLPGSGKSTLARELLSTSPSGLILSTDDYFAHRDGYCYEPGLLGKAHEWNQSRAKDGMHQGRSPIIIDNTNIQAWEMKPYVKMALESGYRVDFCEPDTSWKFDPYELERRNKHGVPQDKISQMLDRFSFPISIDIVMSSEDPPHVNQRHRPRSDIQQYNSVERSVSSSIHYGVSQEITFCICSPSGVH</sequence>
<proteinExistence type="predicted"/>
<feature type="region of interest" description="Disordered" evidence="1">
    <location>
        <begin position="183"/>
        <end position="241"/>
    </location>
</feature>
<evidence type="ECO:0008006" key="4">
    <source>
        <dbReference type="Google" id="ProtNLM"/>
    </source>
</evidence>
<dbReference type="GO" id="GO:0000122">
    <property type="term" value="P:negative regulation of transcription by RNA polymerase II"/>
    <property type="evidence" value="ECO:0007669"/>
    <property type="project" value="TreeGrafter"/>
</dbReference>
<evidence type="ECO:0000313" key="3">
    <source>
        <dbReference type="Proteomes" id="UP000265040"/>
    </source>
</evidence>
<feature type="region of interest" description="Disordered" evidence="1">
    <location>
        <begin position="90"/>
        <end position="154"/>
    </location>
</feature>
<reference evidence="2" key="1">
    <citation type="submission" date="2021-04" db="EMBL/GenBank/DDBJ databases">
        <authorList>
            <consortium name="Wellcome Sanger Institute Data Sharing"/>
        </authorList>
    </citation>
    <scope>NUCLEOTIDE SEQUENCE [LARGE SCALE GENOMIC DNA]</scope>
</reference>
<keyword evidence="3" id="KW-1185">Reference proteome</keyword>
<dbReference type="Ensembl" id="ENSATET00000018614.3">
    <property type="protein sequence ID" value="ENSATEP00000018306.3"/>
    <property type="gene ID" value="ENSATEG00000012703.3"/>
</dbReference>
<dbReference type="GeneTree" id="ENSGT00940000161440"/>
<reference evidence="2" key="3">
    <citation type="submission" date="2025-09" db="UniProtKB">
        <authorList>
            <consortium name="Ensembl"/>
        </authorList>
    </citation>
    <scope>IDENTIFICATION</scope>
</reference>
<dbReference type="Pfam" id="PF13671">
    <property type="entry name" value="AAA_33"/>
    <property type="match status" value="1"/>
</dbReference>
<dbReference type="GO" id="GO:0005634">
    <property type="term" value="C:nucleus"/>
    <property type="evidence" value="ECO:0007669"/>
    <property type="project" value="TreeGrafter"/>
</dbReference>
<evidence type="ECO:0000313" key="2">
    <source>
        <dbReference type="Ensembl" id="ENSATEP00000018306.3"/>
    </source>
</evidence>
<dbReference type="AlphaFoldDB" id="A0A3Q1JTF2"/>
<dbReference type="Gene3D" id="3.40.50.300">
    <property type="entry name" value="P-loop containing nucleotide triphosphate hydrolases"/>
    <property type="match status" value="1"/>
</dbReference>
<dbReference type="PANTHER" id="PTHR13308:SF23">
    <property type="entry name" value="NEDD4-BINDING PROTEIN 2-LIKE 2"/>
    <property type="match status" value="1"/>
</dbReference>
<dbReference type="InterPro" id="IPR026302">
    <property type="entry name" value="NEDD4-bd_p2"/>
</dbReference>
<dbReference type="PANTHER" id="PTHR13308">
    <property type="entry name" value="NEDD4-BINDING PROTEIN 2-LIKE 1"/>
    <property type="match status" value="1"/>
</dbReference>
<dbReference type="InterPro" id="IPR027417">
    <property type="entry name" value="P-loop_NTPase"/>
</dbReference>